<evidence type="ECO:0000313" key="1">
    <source>
        <dbReference type="EMBL" id="GIY94365.1"/>
    </source>
</evidence>
<reference evidence="1 2" key="1">
    <citation type="submission" date="2021-06" db="EMBL/GenBank/DDBJ databases">
        <title>Caerostris extrusa draft genome.</title>
        <authorList>
            <person name="Kono N."/>
            <person name="Arakawa K."/>
        </authorList>
    </citation>
    <scope>NUCLEOTIDE SEQUENCE [LARGE SCALE GENOMIC DNA]</scope>
</reference>
<gene>
    <name evidence="1" type="ORF">CEXT_349681</name>
</gene>
<keyword evidence="2" id="KW-1185">Reference proteome</keyword>
<dbReference type="EMBL" id="BPLR01017777">
    <property type="protein sequence ID" value="GIY94365.1"/>
    <property type="molecule type" value="Genomic_DNA"/>
</dbReference>
<comment type="caution">
    <text evidence="1">The sequence shown here is derived from an EMBL/GenBank/DDBJ whole genome shotgun (WGS) entry which is preliminary data.</text>
</comment>
<accession>A0AAV4XKA6</accession>
<proteinExistence type="predicted"/>
<name>A0AAV4XKA6_CAEEX</name>
<evidence type="ECO:0000313" key="2">
    <source>
        <dbReference type="Proteomes" id="UP001054945"/>
    </source>
</evidence>
<organism evidence="1 2">
    <name type="scientific">Caerostris extrusa</name>
    <name type="common">Bark spider</name>
    <name type="synonym">Caerostris bankana</name>
    <dbReference type="NCBI Taxonomy" id="172846"/>
    <lineage>
        <taxon>Eukaryota</taxon>
        <taxon>Metazoa</taxon>
        <taxon>Ecdysozoa</taxon>
        <taxon>Arthropoda</taxon>
        <taxon>Chelicerata</taxon>
        <taxon>Arachnida</taxon>
        <taxon>Araneae</taxon>
        <taxon>Araneomorphae</taxon>
        <taxon>Entelegynae</taxon>
        <taxon>Araneoidea</taxon>
        <taxon>Araneidae</taxon>
        <taxon>Caerostris</taxon>
    </lineage>
</organism>
<dbReference type="AlphaFoldDB" id="A0AAV4XKA6"/>
<dbReference type="Proteomes" id="UP001054945">
    <property type="component" value="Unassembled WGS sequence"/>
</dbReference>
<sequence>MKSYVRSRFESCGYGKMISTPNPITAERRALNECVVQSYIDNDSLNREVPKSKRLGPYWLRLVEFRTSIDCPVRLSNNQSENSKADVKASIKNLDVMRIQYKILPETR</sequence>
<protein>
    <submittedName>
        <fullName evidence="1">Uncharacterized protein</fullName>
    </submittedName>
</protein>